<dbReference type="Proteomes" id="UP001596171">
    <property type="component" value="Unassembled WGS sequence"/>
</dbReference>
<name>A0ABW1SHJ9_9LACO</name>
<keyword evidence="3" id="KW-1185">Reference proteome</keyword>
<feature type="domain" description="DUF2399" evidence="1">
    <location>
        <begin position="85"/>
        <end position="175"/>
    </location>
</feature>
<evidence type="ECO:0000313" key="3">
    <source>
        <dbReference type="Proteomes" id="UP001596171"/>
    </source>
</evidence>
<proteinExistence type="predicted"/>
<evidence type="ECO:0000313" key="2">
    <source>
        <dbReference type="EMBL" id="MFC6200782.1"/>
    </source>
</evidence>
<evidence type="ECO:0000259" key="1">
    <source>
        <dbReference type="Pfam" id="PF09664"/>
    </source>
</evidence>
<comment type="caution">
    <text evidence="2">The sequence shown here is derived from an EMBL/GenBank/DDBJ whole genome shotgun (WGS) entry which is preliminary data.</text>
</comment>
<reference evidence="3" key="1">
    <citation type="journal article" date="2019" name="Int. J. Syst. Evol. Microbiol.">
        <title>The Global Catalogue of Microorganisms (GCM) 10K type strain sequencing project: providing services to taxonomists for standard genome sequencing and annotation.</title>
        <authorList>
            <consortium name="The Broad Institute Genomics Platform"/>
            <consortium name="The Broad Institute Genome Sequencing Center for Infectious Disease"/>
            <person name="Wu L."/>
            <person name="Ma J."/>
        </authorList>
    </citation>
    <scope>NUCLEOTIDE SEQUENCE [LARGE SCALE GENOMIC DNA]</scope>
    <source>
        <strain evidence="3">CCM 8930</strain>
    </source>
</reference>
<gene>
    <name evidence="2" type="ORF">ACFP1L_02580</name>
</gene>
<dbReference type="Pfam" id="PF09664">
    <property type="entry name" value="DUF2399"/>
    <property type="match status" value="1"/>
</dbReference>
<accession>A0ABW1SHJ9</accession>
<dbReference type="EMBL" id="JBHSSE010000003">
    <property type="protein sequence ID" value="MFC6200782.1"/>
    <property type="molecule type" value="Genomic_DNA"/>
</dbReference>
<dbReference type="InterPro" id="IPR024465">
    <property type="entry name" value="DUF2399"/>
</dbReference>
<organism evidence="2 3">
    <name type="scientific">Lactiplantibacillus nangangensis</name>
    <dbReference type="NCBI Taxonomy" id="2559917"/>
    <lineage>
        <taxon>Bacteria</taxon>
        <taxon>Bacillati</taxon>
        <taxon>Bacillota</taxon>
        <taxon>Bacilli</taxon>
        <taxon>Lactobacillales</taxon>
        <taxon>Lactobacillaceae</taxon>
        <taxon>Lactiplantibacillus</taxon>
    </lineage>
</organism>
<dbReference type="RefSeq" id="WP_137615077.1">
    <property type="nucleotide sequence ID" value="NZ_BJDI01000001.1"/>
</dbReference>
<protein>
    <submittedName>
        <fullName evidence="2">DUF2399 domain-containing protein</fullName>
    </submittedName>
</protein>
<sequence length="247" mass="28080">MEPLFADIATGKPLPPRGQQAVDLGFTAHALNDPHEDPEVYQYYQWVLTNCFDGQPLHELSAKLIGATFTAANVFKTDLPQPVTLNPWQTESMQSFPLAAKRAVIVENNGVFIWLLHRHPDWPLINQAGNDFNTAYLAIVQSLEQRQVKLTYIGDLDSRGIQMADYLFSRLNVTPIETFTAIQSPINVFQWLTQLGKADLKRSRKLQISNPVLHKELDSIHVLKCFVEQEQLIAEYESLISAWLDEH</sequence>